<feature type="coiled-coil region" evidence="3">
    <location>
        <begin position="286"/>
        <end position="320"/>
    </location>
</feature>
<comment type="caution">
    <text evidence="5">The sequence shown here is derived from an EMBL/GenBank/DDBJ whole genome shotgun (WGS) entry which is preliminary data.</text>
</comment>
<dbReference type="InterPro" id="IPR017956">
    <property type="entry name" value="AT_hook_DNA-bd_motif"/>
</dbReference>
<accession>A0A5N6L134</accession>
<gene>
    <name evidence="5" type="ORF">FH972_025145</name>
</gene>
<evidence type="ECO:0000313" key="5">
    <source>
        <dbReference type="EMBL" id="KAB8446162.1"/>
    </source>
</evidence>
<proteinExistence type="inferred from homology"/>
<evidence type="ECO:0000256" key="2">
    <source>
        <dbReference type="ARBA" id="ARBA00023157"/>
    </source>
</evidence>
<evidence type="ECO:0008006" key="7">
    <source>
        <dbReference type="Google" id="ProtNLM"/>
    </source>
</evidence>
<dbReference type="Pfam" id="PF02178">
    <property type="entry name" value="AT_hook"/>
    <property type="match status" value="3"/>
</dbReference>
<keyword evidence="2" id="KW-1015">Disulfide bond</keyword>
<sequence>MSSPNPERVEYTHRYSTKSSTPASSDTNASRVRTSPDGKPIRGIDVRRVSPMPLNATQESEVRDLYYKRVRDKCSDEIRDFAHCATGRTFTIPFACRAQRLAMEGCMVKHATRAEEDAAREEWFRNVPDRQRKKDEDEQWKESQRVKKREWWADYEKEKRPASHVYNLRDYHPIPQSPNRIAANMSIKTRFDETLGRRVFIASGKPTGRPRKSTTTSPPPPKVNRPVGRPRKHAASATLSGQPKRGRGRPRKNPTSGSIYPGVQRGKVGRAKPIHNIALGNERVKERHLQEEVKALRSKLEQQKSQISALEHTVRTLKRHRG</sequence>
<dbReference type="Proteomes" id="UP000327013">
    <property type="component" value="Unassembled WGS sequence"/>
</dbReference>
<keyword evidence="6" id="KW-1185">Reference proteome</keyword>
<keyword evidence="3" id="KW-0175">Coiled coil</keyword>
<dbReference type="GO" id="GO:0003677">
    <property type="term" value="F:DNA binding"/>
    <property type="evidence" value="ECO:0007669"/>
    <property type="project" value="InterPro"/>
</dbReference>
<comment type="similarity">
    <text evidence="1">Belongs to the CMC family.</text>
</comment>
<dbReference type="GO" id="GO:0005739">
    <property type="term" value="C:mitochondrion"/>
    <property type="evidence" value="ECO:0007669"/>
    <property type="project" value="TreeGrafter"/>
</dbReference>
<evidence type="ECO:0000256" key="1">
    <source>
        <dbReference type="ARBA" id="ARBA00007347"/>
    </source>
</evidence>
<dbReference type="PRINTS" id="PR00929">
    <property type="entry name" value="ATHOOK"/>
</dbReference>
<evidence type="ECO:0000256" key="4">
    <source>
        <dbReference type="SAM" id="MobiDB-lite"/>
    </source>
</evidence>
<dbReference type="InterPro" id="IPR013892">
    <property type="entry name" value="Cyt_c_biogenesis_Cmc1-like"/>
</dbReference>
<feature type="region of interest" description="Disordered" evidence="4">
    <location>
        <begin position="201"/>
        <end position="272"/>
    </location>
</feature>
<dbReference type="PANTHER" id="PTHR22977:SF5">
    <property type="entry name" value="COX ASSEMBLY MITOCHONDRIAL PROTEIN HOMOLOG"/>
    <property type="match status" value="1"/>
</dbReference>
<dbReference type="EMBL" id="VIBQ01000038">
    <property type="protein sequence ID" value="KAB8446162.1"/>
    <property type="molecule type" value="Genomic_DNA"/>
</dbReference>
<evidence type="ECO:0000256" key="3">
    <source>
        <dbReference type="SAM" id="Coils"/>
    </source>
</evidence>
<dbReference type="Pfam" id="PF08583">
    <property type="entry name" value="Cmc1"/>
    <property type="match status" value="1"/>
</dbReference>
<name>A0A5N6L134_9ROSI</name>
<evidence type="ECO:0000313" key="6">
    <source>
        <dbReference type="Proteomes" id="UP000327013"/>
    </source>
</evidence>
<organism evidence="5 6">
    <name type="scientific">Carpinus fangiana</name>
    <dbReference type="NCBI Taxonomy" id="176857"/>
    <lineage>
        <taxon>Eukaryota</taxon>
        <taxon>Viridiplantae</taxon>
        <taxon>Streptophyta</taxon>
        <taxon>Embryophyta</taxon>
        <taxon>Tracheophyta</taxon>
        <taxon>Spermatophyta</taxon>
        <taxon>Magnoliopsida</taxon>
        <taxon>eudicotyledons</taxon>
        <taxon>Gunneridae</taxon>
        <taxon>Pentapetalae</taxon>
        <taxon>rosids</taxon>
        <taxon>fabids</taxon>
        <taxon>Fagales</taxon>
        <taxon>Betulaceae</taxon>
        <taxon>Carpinus</taxon>
    </lineage>
</organism>
<protein>
    <recommendedName>
        <fullName evidence="7">COX assembly mitochondrial protein</fullName>
    </recommendedName>
</protein>
<feature type="region of interest" description="Disordered" evidence="4">
    <location>
        <begin position="1"/>
        <end position="44"/>
    </location>
</feature>
<reference evidence="5 6" key="1">
    <citation type="submission" date="2019-06" db="EMBL/GenBank/DDBJ databases">
        <title>A chromosomal-level reference genome of Carpinus fangiana (Coryloideae, Betulaceae).</title>
        <authorList>
            <person name="Yang X."/>
            <person name="Wang Z."/>
            <person name="Zhang L."/>
            <person name="Hao G."/>
            <person name="Liu J."/>
            <person name="Yang Y."/>
        </authorList>
    </citation>
    <scope>NUCLEOTIDE SEQUENCE [LARGE SCALE GENOMIC DNA]</scope>
    <source>
        <strain evidence="5">Cfa_2016G</strain>
        <tissue evidence="5">Leaf</tissue>
    </source>
</reference>
<dbReference type="PANTHER" id="PTHR22977">
    <property type="entry name" value="COX ASSEMBLY MITOCHONDRIAL PROTEIN"/>
    <property type="match status" value="1"/>
</dbReference>
<dbReference type="SMART" id="SM00384">
    <property type="entry name" value="AT_hook"/>
    <property type="match status" value="3"/>
</dbReference>
<feature type="compositionally biased region" description="Polar residues" evidence="4">
    <location>
        <begin position="17"/>
        <end position="33"/>
    </location>
</feature>
<dbReference type="AlphaFoldDB" id="A0A5N6L134"/>
<feature type="compositionally biased region" description="Basic and acidic residues" evidence="4">
    <location>
        <begin position="34"/>
        <end position="44"/>
    </location>
</feature>
<dbReference type="OrthoDB" id="6224010at2759"/>